<gene>
    <name evidence="2" type="ORF">HCN58_29755</name>
</gene>
<dbReference type="EMBL" id="JAAVLX010000011">
    <property type="protein sequence ID" value="NOJ43698.1"/>
    <property type="molecule type" value="Genomic_DNA"/>
</dbReference>
<keyword evidence="3" id="KW-1185">Reference proteome</keyword>
<dbReference type="CDD" id="cd00761">
    <property type="entry name" value="Glyco_tranf_GTA_type"/>
    <property type="match status" value="1"/>
</dbReference>
<proteinExistence type="predicted"/>
<evidence type="ECO:0000259" key="1">
    <source>
        <dbReference type="Pfam" id="PF00535"/>
    </source>
</evidence>
<organism evidence="2 3">
    <name type="scientific">Bradyrhizobium australiense</name>
    <dbReference type="NCBI Taxonomy" id="2721161"/>
    <lineage>
        <taxon>Bacteria</taxon>
        <taxon>Pseudomonadati</taxon>
        <taxon>Pseudomonadota</taxon>
        <taxon>Alphaproteobacteria</taxon>
        <taxon>Hyphomicrobiales</taxon>
        <taxon>Nitrobacteraceae</taxon>
        <taxon>Bradyrhizobium</taxon>
    </lineage>
</organism>
<dbReference type="Gene3D" id="3.90.550.10">
    <property type="entry name" value="Spore Coat Polysaccharide Biosynthesis Protein SpsA, Chain A"/>
    <property type="match status" value="1"/>
</dbReference>
<evidence type="ECO:0000313" key="3">
    <source>
        <dbReference type="Proteomes" id="UP000544122"/>
    </source>
</evidence>
<evidence type="ECO:0000313" key="2">
    <source>
        <dbReference type="EMBL" id="NOJ43698.1"/>
    </source>
</evidence>
<comment type="caution">
    <text evidence="2">The sequence shown here is derived from an EMBL/GenBank/DDBJ whole genome shotgun (WGS) entry which is preliminary data.</text>
</comment>
<dbReference type="InterPro" id="IPR001173">
    <property type="entry name" value="Glyco_trans_2-like"/>
</dbReference>
<keyword evidence="2" id="KW-0808">Transferase</keyword>
<dbReference type="Pfam" id="PF00535">
    <property type="entry name" value="Glycos_transf_2"/>
    <property type="match status" value="1"/>
</dbReference>
<feature type="domain" description="Glycosyltransferase 2-like" evidence="1">
    <location>
        <begin position="11"/>
        <end position="131"/>
    </location>
</feature>
<sequence length="298" mass="32648">MEGGKLRIAVGIATAGRRAILNYTLDLIARQTRPPDALIVCPATPEDLHAELLLRFPYTTSVRLGKRGLTAQRNQILAAANASDVIVFFDDDFFPQLNYLEEIERLFLECVDVVAITGRPIVDGANGPGLEAEAALSLISDDRSAPGDRTVVPTYGTYGCNMAFRMAPIREKGLLFDENLPLYGWQEDIDFSRQLSGAGRIVDAKALRGVHLGAKGGRTSGVRFGYSQIANPVYLVRKGTVSLSFAGPLLFRNVLANLARSVRPEPWIDRRGRLKGNYLALRDLLTGRIAPQRILELG</sequence>
<dbReference type="Proteomes" id="UP000544122">
    <property type="component" value="Unassembled WGS sequence"/>
</dbReference>
<name>A0A7Y4GXE1_9BRAD</name>
<dbReference type="AlphaFoldDB" id="A0A7Y4GXE1"/>
<protein>
    <submittedName>
        <fullName evidence="2">Glycosyltransferase</fullName>
    </submittedName>
</protein>
<reference evidence="2 3" key="1">
    <citation type="submission" date="2020-03" db="EMBL/GenBank/DDBJ databases">
        <title>Bradyrhizobium diversity isolated from nodules of Indigofera sp.</title>
        <authorList>
            <person name="Klepa M."/>
            <person name="Helene L."/>
            <person name="Hungria M."/>
        </authorList>
    </citation>
    <scope>NUCLEOTIDE SEQUENCE [LARGE SCALE GENOMIC DNA]</scope>
    <source>
        <strain evidence="2 3">WSM 1791</strain>
    </source>
</reference>
<accession>A0A7Y4GXE1</accession>
<dbReference type="InterPro" id="IPR029044">
    <property type="entry name" value="Nucleotide-diphossugar_trans"/>
</dbReference>
<dbReference type="GO" id="GO:0016740">
    <property type="term" value="F:transferase activity"/>
    <property type="evidence" value="ECO:0007669"/>
    <property type="project" value="UniProtKB-KW"/>
</dbReference>
<dbReference type="SUPFAM" id="SSF53448">
    <property type="entry name" value="Nucleotide-diphospho-sugar transferases"/>
    <property type="match status" value="1"/>
</dbReference>